<proteinExistence type="predicted"/>
<dbReference type="Proteomes" id="UP001607303">
    <property type="component" value="Unassembled WGS sequence"/>
</dbReference>
<protein>
    <submittedName>
        <fullName evidence="2">Uncharacterized protein</fullName>
    </submittedName>
</protein>
<keyword evidence="1" id="KW-0472">Membrane</keyword>
<reference evidence="2 3" key="1">
    <citation type="journal article" date="2024" name="Ann. Entomol. Soc. Am.">
        <title>Genomic analyses of the southern and eastern yellowjacket wasps (Hymenoptera: Vespidae) reveal evolutionary signatures of social life.</title>
        <authorList>
            <person name="Catto M.A."/>
            <person name="Caine P.B."/>
            <person name="Orr S.E."/>
            <person name="Hunt B.G."/>
            <person name="Goodisman M.A.D."/>
        </authorList>
    </citation>
    <scope>NUCLEOTIDE SEQUENCE [LARGE SCALE GENOMIC DNA]</scope>
    <source>
        <strain evidence="2">232</strain>
        <tissue evidence="2">Head and thorax</tissue>
    </source>
</reference>
<sequence length="248" mass="28983">MTNNLKLSFPFPFDPCTAWNVGRSYDKSFRVQSDISYSESRSRSDPLRKSYFLVPPYQALQYRATLVFQSFVVKHKSFPSMYSQSYNEHSMRPHKAMEFEKIRDELRISDFFISRLLKSNIKVNGCHSNALAIATSCFHTPLINSDVMLDDSGLILKNALKNVPYTSCMESTYRFTHYQSGILPINLLKSIAFPFETSSCLYPITLFYTLYYTVFVRWSIITRKRYRKAKFIIANTTNLIEIDIILFY</sequence>
<name>A0ABD2AGD6_VESMC</name>
<dbReference type="EMBL" id="JAYRBN010000119">
    <property type="protein sequence ID" value="KAL2719696.1"/>
    <property type="molecule type" value="Genomic_DNA"/>
</dbReference>
<keyword evidence="1" id="KW-0812">Transmembrane</keyword>
<evidence type="ECO:0000313" key="3">
    <source>
        <dbReference type="Proteomes" id="UP001607303"/>
    </source>
</evidence>
<feature type="transmembrane region" description="Helical" evidence="1">
    <location>
        <begin position="201"/>
        <end position="220"/>
    </location>
</feature>
<keyword evidence="1" id="KW-1133">Transmembrane helix</keyword>
<evidence type="ECO:0000313" key="2">
    <source>
        <dbReference type="EMBL" id="KAL2719696.1"/>
    </source>
</evidence>
<organism evidence="2 3">
    <name type="scientific">Vespula maculifrons</name>
    <name type="common">Eastern yellow jacket</name>
    <name type="synonym">Wasp</name>
    <dbReference type="NCBI Taxonomy" id="7453"/>
    <lineage>
        <taxon>Eukaryota</taxon>
        <taxon>Metazoa</taxon>
        <taxon>Ecdysozoa</taxon>
        <taxon>Arthropoda</taxon>
        <taxon>Hexapoda</taxon>
        <taxon>Insecta</taxon>
        <taxon>Pterygota</taxon>
        <taxon>Neoptera</taxon>
        <taxon>Endopterygota</taxon>
        <taxon>Hymenoptera</taxon>
        <taxon>Apocrita</taxon>
        <taxon>Aculeata</taxon>
        <taxon>Vespoidea</taxon>
        <taxon>Vespidae</taxon>
        <taxon>Vespinae</taxon>
        <taxon>Vespula</taxon>
    </lineage>
</organism>
<gene>
    <name evidence="2" type="ORF">V1477_021190</name>
</gene>
<comment type="caution">
    <text evidence="2">The sequence shown here is derived from an EMBL/GenBank/DDBJ whole genome shotgun (WGS) entry which is preliminary data.</text>
</comment>
<dbReference type="AlphaFoldDB" id="A0ABD2AGD6"/>
<accession>A0ABD2AGD6</accession>
<keyword evidence="3" id="KW-1185">Reference proteome</keyword>
<evidence type="ECO:0000256" key="1">
    <source>
        <dbReference type="SAM" id="Phobius"/>
    </source>
</evidence>